<evidence type="ECO:0000256" key="1">
    <source>
        <dbReference type="SAM" id="Phobius"/>
    </source>
</evidence>
<accession>A0ABS5ZT98</accession>
<feature type="transmembrane region" description="Helical" evidence="1">
    <location>
        <begin position="35"/>
        <end position="57"/>
    </location>
</feature>
<dbReference type="EMBL" id="JABELD010000122">
    <property type="protein sequence ID" value="MBU2739737.1"/>
    <property type="molecule type" value="Genomic_DNA"/>
</dbReference>
<reference evidence="2 3" key="1">
    <citation type="journal article" date="2021" name="ISME J.">
        <title>Genomic evolution of the class Acidithiobacillia: deep-branching Proteobacteria living in extreme acidic conditions.</title>
        <authorList>
            <person name="Moya-Beltran A."/>
            <person name="Beard S."/>
            <person name="Rojas-Villalobos C."/>
            <person name="Issotta F."/>
            <person name="Gallardo Y."/>
            <person name="Ulloa R."/>
            <person name="Giaveno A."/>
            <person name="Degli Esposti M."/>
            <person name="Johnson D.B."/>
            <person name="Quatrini R."/>
        </authorList>
    </citation>
    <scope>NUCLEOTIDE SEQUENCE [LARGE SCALE GENOMIC DNA]</scope>
    <source>
        <strain evidence="2 3">ATCC 19703</strain>
    </source>
</reference>
<organism evidence="2 3">
    <name type="scientific">Acidithiobacillus concretivorus</name>
    <dbReference type="NCBI Taxonomy" id="3063952"/>
    <lineage>
        <taxon>Bacteria</taxon>
        <taxon>Pseudomonadati</taxon>
        <taxon>Pseudomonadota</taxon>
        <taxon>Acidithiobacillia</taxon>
        <taxon>Acidithiobacillales</taxon>
        <taxon>Acidithiobacillaceae</taxon>
        <taxon>Acidithiobacillus</taxon>
    </lineage>
</organism>
<comment type="caution">
    <text evidence="2">The sequence shown here is derived from an EMBL/GenBank/DDBJ whole genome shotgun (WGS) entry which is preliminary data.</text>
</comment>
<protein>
    <submittedName>
        <fullName evidence="2">Uncharacterized protein</fullName>
    </submittedName>
</protein>
<dbReference type="RefSeq" id="WP_215864626.1">
    <property type="nucleotide sequence ID" value="NZ_JABELD010000122.1"/>
</dbReference>
<gene>
    <name evidence="2" type="ORF">HJG40_13320</name>
</gene>
<dbReference type="Proteomes" id="UP001197028">
    <property type="component" value="Unassembled WGS sequence"/>
</dbReference>
<keyword evidence="1" id="KW-0812">Transmembrane</keyword>
<keyword evidence="1" id="KW-1133">Transmembrane helix</keyword>
<proteinExistence type="predicted"/>
<name>A0ABS5ZT98_9PROT</name>
<keyword evidence="3" id="KW-1185">Reference proteome</keyword>
<feature type="transmembrane region" description="Helical" evidence="1">
    <location>
        <begin position="130"/>
        <end position="151"/>
    </location>
</feature>
<sequence length="154" mass="17220">MFKKNKDIPAKNPWAFRKLPETTSSIRNSAGPRSVYMIVWGIIFLLSGLGMTGWGGYNTYTNIHIWHTERSALKQIASYTPQKIAALRAQEVQGNSIENGLVGMLLSSPFFLKLAIAKIENAETQAQNNLILDFPVTILGVFFIFWGNGMLRKA</sequence>
<keyword evidence="1" id="KW-0472">Membrane</keyword>
<evidence type="ECO:0000313" key="2">
    <source>
        <dbReference type="EMBL" id="MBU2739737.1"/>
    </source>
</evidence>
<evidence type="ECO:0000313" key="3">
    <source>
        <dbReference type="Proteomes" id="UP001197028"/>
    </source>
</evidence>